<dbReference type="AlphaFoldDB" id="M0J7D4"/>
<keyword evidence="1" id="KW-0812">Transmembrane</keyword>
<reference evidence="2 3" key="1">
    <citation type="journal article" date="2014" name="PLoS Genet.">
        <title>Phylogenetically driven sequencing of extremely halophilic archaea reveals strategies for static and dynamic osmo-response.</title>
        <authorList>
            <person name="Becker E.A."/>
            <person name="Seitzer P.M."/>
            <person name="Tritt A."/>
            <person name="Larsen D."/>
            <person name="Krusor M."/>
            <person name="Yao A.I."/>
            <person name="Wu D."/>
            <person name="Madern D."/>
            <person name="Eisen J.A."/>
            <person name="Darling A.E."/>
            <person name="Facciotti M.T."/>
        </authorList>
    </citation>
    <scope>NUCLEOTIDE SEQUENCE [LARGE SCALE GENOMIC DNA]</scope>
    <source>
        <strain evidence="2 3">ATCC 35960</strain>
    </source>
</reference>
<keyword evidence="1" id="KW-0472">Membrane</keyword>
<dbReference type="Proteomes" id="UP000011553">
    <property type="component" value="Unassembled WGS sequence"/>
</dbReference>
<sequence>MAYTSSKFEMGVDPSQVDLAANGNNSQEDFFQTLSDEYSTWISHNKSVHQFNAYAITWAMILAIVGVVLFSGGVLVGVLQIRGMGVSYGLLALELGVSVVLGMMVYYSDDIFDILKPESS</sequence>
<feature type="transmembrane region" description="Helical" evidence="1">
    <location>
        <begin position="86"/>
        <end position="107"/>
    </location>
</feature>
<evidence type="ECO:0000313" key="2">
    <source>
        <dbReference type="EMBL" id="EMA04268.1"/>
    </source>
</evidence>
<evidence type="ECO:0000256" key="1">
    <source>
        <dbReference type="SAM" id="Phobius"/>
    </source>
</evidence>
<name>M0J7D4_9EURY</name>
<evidence type="ECO:0000313" key="3">
    <source>
        <dbReference type="Proteomes" id="UP000011553"/>
    </source>
</evidence>
<organism evidence="2 3">
    <name type="scientific">Haloferax denitrificans ATCC 35960</name>
    <dbReference type="NCBI Taxonomy" id="662478"/>
    <lineage>
        <taxon>Archaea</taxon>
        <taxon>Methanobacteriati</taxon>
        <taxon>Methanobacteriota</taxon>
        <taxon>Stenosarchaea group</taxon>
        <taxon>Halobacteria</taxon>
        <taxon>Halobacteriales</taxon>
        <taxon>Haloferacaceae</taxon>
        <taxon>Haloferax</taxon>
    </lineage>
</organism>
<protein>
    <submittedName>
        <fullName evidence="2">Uncharacterized protein</fullName>
    </submittedName>
</protein>
<feature type="transmembrane region" description="Helical" evidence="1">
    <location>
        <begin position="55"/>
        <end position="79"/>
    </location>
</feature>
<comment type="caution">
    <text evidence="2">The sequence shown here is derived from an EMBL/GenBank/DDBJ whole genome shotgun (WGS) entry which is preliminary data.</text>
</comment>
<accession>M0J7D4</accession>
<keyword evidence="1" id="KW-1133">Transmembrane helix</keyword>
<proteinExistence type="predicted"/>
<keyword evidence="3" id="KW-1185">Reference proteome</keyword>
<dbReference type="EMBL" id="AOLP01000012">
    <property type="protein sequence ID" value="EMA04268.1"/>
    <property type="molecule type" value="Genomic_DNA"/>
</dbReference>
<gene>
    <name evidence="2" type="ORF">C438_13188</name>
</gene>